<evidence type="ECO:0000256" key="2">
    <source>
        <dbReference type="ARBA" id="ARBA00022741"/>
    </source>
</evidence>
<dbReference type="OrthoDB" id="2401965at2759"/>
<gene>
    <name evidence="4" type="ORF">FGIG_02320</name>
</gene>
<dbReference type="Pfam" id="PF00012">
    <property type="entry name" value="HSP70"/>
    <property type="match status" value="1"/>
</dbReference>
<dbReference type="PANTHER" id="PTHR19375">
    <property type="entry name" value="HEAT SHOCK PROTEIN 70KDA"/>
    <property type="match status" value="1"/>
</dbReference>
<reference evidence="4 5" key="1">
    <citation type="submission" date="2019-04" db="EMBL/GenBank/DDBJ databases">
        <title>Annotation for the trematode Fasciola gigantica.</title>
        <authorList>
            <person name="Choi Y.-J."/>
        </authorList>
    </citation>
    <scope>NUCLEOTIDE SEQUENCE [LARGE SCALE GENOMIC DNA]</scope>
    <source>
        <strain evidence="4">Uganda_cow_1</strain>
    </source>
</reference>
<dbReference type="GO" id="GO:0140662">
    <property type="term" value="F:ATP-dependent protein folding chaperone"/>
    <property type="evidence" value="ECO:0007669"/>
    <property type="project" value="InterPro"/>
</dbReference>
<accession>A0A504YLK5</accession>
<dbReference type="SUPFAM" id="SSF53067">
    <property type="entry name" value="Actin-like ATPase domain"/>
    <property type="match status" value="1"/>
</dbReference>
<comment type="similarity">
    <text evidence="1">Belongs to the heat shock protein 70 family.</text>
</comment>
<sequence>MECHFIQKFGQMHKVDVNDNERAVRRLQNAFKRAEGTLIFSARANSETDSSYEGVYFYPSIIRAGFEELNADFFRSTLEPVEKALRDAKIDNHQIHDIV</sequence>
<evidence type="ECO:0000256" key="1">
    <source>
        <dbReference type="ARBA" id="ARBA00007381"/>
    </source>
</evidence>
<dbReference type="Proteomes" id="UP000316759">
    <property type="component" value="Unassembled WGS sequence"/>
</dbReference>
<dbReference type="AlphaFoldDB" id="A0A504YLK5"/>
<name>A0A504YLK5_FASGI</name>
<dbReference type="InterPro" id="IPR043129">
    <property type="entry name" value="ATPase_NBD"/>
</dbReference>
<evidence type="ECO:0000313" key="5">
    <source>
        <dbReference type="Proteomes" id="UP000316759"/>
    </source>
</evidence>
<keyword evidence="2" id="KW-0547">Nucleotide-binding</keyword>
<dbReference type="InterPro" id="IPR013126">
    <property type="entry name" value="Hsp_70_fam"/>
</dbReference>
<keyword evidence="3" id="KW-0067">ATP-binding</keyword>
<dbReference type="STRING" id="46835.A0A504YLK5"/>
<evidence type="ECO:0000256" key="3">
    <source>
        <dbReference type="ARBA" id="ARBA00022840"/>
    </source>
</evidence>
<dbReference type="Gene3D" id="3.90.640.10">
    <property type="entry name" value="Actin, Chain A, domain 4"/>
    <property type="match status" value="1"/>
</dbReference>
<dbReference type="GO" id="GO:0005524">
    <property type="term" value="F:ATP binding"/>
    <property type="evidence" value="ECO:0007669"/>
    <property type="project" value="UniProtKB-KW"/>
</dbReference>
<proteinExistence type="inferred from homology"/>
<evidence type="ECO:0000313" key="4">
    <source>
        <dbReference type="EMBL" id="TPP61271.1"/>
    </source>
</evidence>
<dbReference type="EMBL" id="SUNJ01008390">
    <property type="protein sequence ID" value="TPP61271.1"/>
    <property type="molecule type" value="Genomic_DNA"/>
</dbReference>
<keyword evidence="4" id="KW-0346">Stress response</keyword>
<comment type="caution">
    <text evidence="4">The sequence shown here is derived from an EMBL/GenBank/DDBJ whole genome shotgun (WGS) entry which is preliminary data.</text>
</comment>
<keyword evidence="5" id="KW-1185">Reference proteome</keyword>
<organism evidence="4 5">
    <name type="scientific">Fasciola gigantica</name>
    <name type="common">Giant liver fluke</name>
    <dbReference type="NCBI Taxonomy" id="46835"/>
    <lineage>
        <taxon>Eukaryota</taxon>
        <taxon>Metazoa</taxon>
        <taxon>Spiralia</taxon>
        <taxon>Lophotrochozoa</taxon>
        <taxon>Platyhelminthes</taxon>
        <taxon>Trematoda</taxon>
        <taxon>Digenea</taxon>
        <taxon>Plagiorchiida</taxon>
        <taxon>Echinostomata</taxon>
        <taxon>Echinostomatoidea</taxon>
        <taxon>Fasciolidae</taxon>
        <taxon>Fasciola</taxon>
    </lineage>
</organism>
<protein>
    <submittedName>
        <fullName evidence="4">Heat shock protein 70</fullName>
    </submittedName>
</protein>